<comment type="caution">
    <text evidence="1">The sequence shown here is derived from an EMBL/GenBank/DDBJ whole genome shotgun (WGS) entry which is preliminary data.</text>
</comment>
<dbReference type="eggNOG" id="COG1413">
    <property type="taxonomic scope" value="Bacteria"/>
</dbReference>
<proteinExistence type="predicted"/>
<accession>F3PWL4</accession>
<sequence length="160" mass="18118">MDSKYIEQLLERYWQCETSLEEEDQLRAFFNGNCVPGHLLRYKELFVYQQLQQEECLGEDFDARVLAEIEVPVVKARRLTLTARFLPLFKAAAVVAVVLSLGNVMQHSFFSDVKEVAAADTIGKQISAPSVALSGDASVAHEKQIIDSLRRVDKEQEIKE</sequence>
<dbReference type="RefSeq" id="WP_009126371.1">
    <property type="nucleotide sequence ID" value="NZ_GL882689.1"/>
</dbReference>
<evidence type="ECO:0000313" key="2">
    <source>
        <dbReference type="Proteomes" id="UP000003416"/>
    </source>
</evidence>
<gene>
    <name evidence="1" type="ORF">HMPREF9446_03150</name>
</gene>
<keyword evidence="2" id="KW-1185">Reference proteome</keyword>
<name>F3PWL4_9BACE</name>
<dbReference type="HOGENOM" id="CLU_133233_0_0_10"/>
<evidence type="ECO:0000313" key="1">
    <source>
        <dbReference type="EMBL" id="EGF51943.1"/>
    </source>
</evidence>
<dbReference type="Proteomes" id="UP000003416">
    <property type="component" value="Unassembled WGS sequence"/>
</dbReference>
<dbReference type="EMBL" id="AFBN01000096">
    <property type="protein sequence ID" value="EGF51943.1"/>
    <property type="molecule type" value="Genomic_DNA"/>
</dbReference>
<protein>
    <recommendedName>
        <fullName evidence="3">Pyruvate ferredoxin oxidoreductase</fullName>
    </recommendedName>
</protein>
<organism evidence="1 2">
    <name type="scientific">Bacteroides fluxus YIT 12057</name>
    <dbReference type="NCBI Taxonomy" id="763034"/>
    <lineage>
        <taxon>Bacteria</taxon>
        <taxon>Pseudomonadati</taxon>
        <taxon>Bacteroidota</taxon>
        <taxon>Bacteroidia</taxon>
        <taxon>Bacteroidales</taxon>
        <taxon>Bacteroidaceae</taxon>
        <taxon>Bacteroides</taxon>
    </lineage>
</organism>
<dbReference type="AlphaFoldDB" id="F3PWL4"/>
<dbReference type="GeneID" id="86050560"/>
<evidence type="ECO:0008006" key="3">
    <source>
        <dbReference type="Google" id="ProtNLM"/>
    </source>
</evidence>
<dbReference type="STRING" id="763034.HMPREF9446_03150"/>
<reference evidence="1 2" key="1">
    <citation type="submission" date="2011-02" db="EMBL/GenBank/DDBJ databases">
        <authorList>
            <person name="Weinstock G."/>
            <person name="Sodergren E."/>
            <person name="Clifton S."/>
            <person name="Fulton L."/>
            <person name="Fulton B."/>
            <person name="Courtney L."/>
            <person name="Fronick C."/>
            <person name="Harrison M."/>
            <person name="Strong C."/>
            <person name="Farmer C."/>
            <person name="Delahaunty K."/>
            <person name="Markovic C."/>
            <person name="Hall O."/>
            <person name="Minx P."/>
            <person name="Tomlinson C."/>
            <person name="Mitreva M."/>
            <person name="Hou S."/>
            <person name="Chen J."/>
            <person name="Wollam A."/>
            <person name="Pepin K.H."/>
            <person name="Johnson M."/>
            <person name="Bhonagiri V."/>
            <person name="Zhang X."/>
            <person name="Suruliraj S."/>
            <person name="Warren W."/>
            <person name="Chinwalla A."/>
            <person name="Mardis E.R."/>
            <person name="Wilson R.K."/>
        </authorList>
    </citation>
    <scope>NUCLEOTIDE SEQUENCE [LARGE SCALE GENOMIC DNA]</scope>
    <source>
        <strain evidence="1 2">YIT 12057</strain>
    </source>
</reference>